<dbReference type="InterPro" id="IPR020846">
    <property type="entry name" value="MFS_dom"/>
</dbReference>
<dbReference type="PROSITE" id="PS50850">
    <property type="entry name" value="MFS"/>
    <property type="match status" value="1"/>
</dbReference>
<dbReference type="SUPFAM" id="SSF103473">
    <property type="entry name" value="MFS general substrate transporter"/>
    <property type="match status" value="1"/>
</dbReference>
<name>A0A8H4IVB3_9PEZI</name>
<feature type="domain" description="Major facilitator superfamily (MFS) profile" evidence="7">
    <location>
        <begin position="28"/>
        <end position="520"/>
    </location>
</feature>
<evidence type="ECO:0000256" key="5">
    <source>
        <dbReference type="SAM" id="MobiDB-lite"/>
    </source>
</evidence>
<feature type="transmembrane region" description="Helical" evidence="6">
    <location>
        <begin position="384"/>
        <end position="407"/>
    </location>
</feature>
<evidence type="ECO:0000259" key="7">
    <source>
        <dbReference type="PROSITE" id="PS50850"/>
    </source>
</evidence>
<accession>A0A8H4IVB3</accession>
<feature type="transmembrane region" description="Helical" evidence="6">
    <location>
        <begin position="413"/>
        <end position="438"/>
    </location>
</feature>
<evidence type="ECO:0000256" key="2">
    <source>
        <dbReference type="ARBA" id="ARBA00022692"/>
    </source>
</evidence>
<evidence type="ECO:0000256" key="6">
    <source>
        <dbReference type="SAM" id="Phobius"/>
    </source>
</evidence>
<evidence type="ECO:0000313" key="8">
    <source>
        <dbReference type="EMBL" id="KAF4307042.1"/>
    </source>
</evidence>
<feature type="transmembrane region" description="Helical" evidence="6">
    <location>
        <begin position="150"/>
        <end position="169"/>
    </location>
</feature>
<evidence type="ECO:0000256" key="4">
    <source>
        <dbReference type="ARBA" id="ARBA00023136"/>
    </source>
</evidence>
<dbReference type="PANTHER" id="PTHR23501:SF158">
    <property type="entry name" value="TRANSPORTER, PUTATIVE (AFU_ORTHOLOGUE AFUA_5G14490)-RELATED"/>
    <property type="match status" value="1"/>
</dbReference>
<feature type="transmembrane region" description="Helical" evidence="6">
    <location>
        <begin position="93"/>
        <end position="110"/>
    </location>
</feature>
<dbReference type="Gene3D" id="1.20.1250.20">
    <property type="entry name" value="MFS general substrate transporter like domains"/>
    <property type="match status" value="1"/>
</dbReference>
<dbReference type="InterPro" id="IPR011701">
    <property type="entry name" value="MFS"/>
</dbReference>
<dbReference type="InterPro" id="IPR036259">
    <property type="entry name" value="MFS_trans_sf"/>
</dbReference>
<dbReference type="OrthoDB" id="10021397at2759"/>
<reference evidence="8" key="1">
    <citation type="submission" date="2020-04" db="EMBL/GenBank/DDBJ databases">
        <title>Genome Assembly and Annotation of Botryosphaeria dothidea sdau 11-99, a Latent Pathogen of Apple Fruit Ring Rot in China.</title>
        <authorList>
            <person name="Yu C."/>
            <person name="Diao Y."/>
            <person name="Lu Q."/>
            <person name="Zhao J."/>
            <person name="Cui S."/>
            <person name="Peng C."/>
            <person name="He B."/>
            <person name="Liu H."/>
        </authorList>
    </citation>
    <scope>NUCLEOTIDE SEQUENCE [LARGE SCALE GENOMIC DNA]</scope>
    <source>
        <strain evidence="8">Sdau11-99</strain>
    </source>
</reference>
<dbReference type="Pfam" id="PF07690">
    <property type="entry name" value="MFS_1"/>
    <property type="match status" value="1"/>
</dbReference>
<dbReference type="GO" id="GO:0005886">
    <property type="term" value="C:plasma membrane"/>
    <property type="evidence" value="ECO:0007669"/>
    <property type="project" value="TreeGrafter"/>
</dbReference>
<organism evidence="8 9">
    <name type="scientific">Botryosphaeria dothidea</name>
    <dbReference type="NCBI Taxonomy" id="55169"/>
    <lineage>
        <taxon>Eukaryota</taxon>
        <taxon>Fungi</taxon>
        <taxon>Dikarya</taxon>
        <taxon>Ascomycota</taxon>
        <taxon>Pezizomycotina</taxon>
        <taxon>Dothideomycetes</taxon>
        <taxon>Dothideomycetes incertae sedis</taxon>
        <taxon>Botryosphaeriales</taxon>
        <taxon>Botryosphaeriaceae</taxon>
        <taxon>Botryosphaeria</taxon>
    </lineage>
</organism>
<dbReference type="EMBL" id="WWBZ02000033">
    <property type="protein sequence ID" value="KAF4307042.1"/>
    <property type="molecule type" value="Genomic_DNA"/>
</dbReference>
<evidence type="ECO:0000313" key="9">
    <source>
        <dbReference type="Proteomes" id="UP000572817"/>
    </source>
</evidence>
<dbReference type="Proteomes" id="UP000572817">
    <property type="component" value="Unassembled WGS sequence"/>
</dbReference>
<keyword evidence="9" id="KW-1185">Reference proteome</keyword>
<comment type="subcellular location">
    <subcellularLocation>
        <location evidence="1">Membrane</location>
        <topology evidence="1">Multi-pass membrane protein</topology>
    </subcellularLocation>
</comment>
<feature type="transmembrane region" description="Helical" evidence="6">
    <location>
        <begin position="221"/>
        <end position="243"/>
    </location>
</feature>
<evidence type="ECO:0000256" key="1">
    <source>
        <dbReference type="ARBA" id="ARBA00004141"/>
    </source>
</evidence>
<feature type="transmembrane region" description="Helical" evidence="6">
    <location>
        <begin position="21"/>
        <end position="41"/>
    </location>
</feature>
<feature type="transmembrane region" description="Helical" evidence="6">
    <location>
        <begin position="250"/>
        <end position="269"/>
    </location>
</feature>
<dbReference type="FunFam" id="1.20.1250.20:FF:000196">
    <property type="entry name" value="MFS toxin efflux pump (AflT)"/>
    <property type="match status" value="1"/>
</dbReference>
<dbReference type="CDD" id="cd17502">
    <property type="entry name" value="MFS_Azr1_MDR_like"/>
    <property type="match status" value="1"/>
</dbReference>
<feature type="transmembrane region" description="Helical" evidence="6">
    <location>
        <begin position="324"/>
        <end position="345"/>
    </location>
</feature>
<dbReference type="PRINTS" id="PR01036">
    <property type="entry name" value="TCRTETB"/>
</dbReference>
<evidence type="ECO:0000256" key="3">
    <source>
        <dbReference type="ARBA" id="ARBA00022989"/>
    </source>
</evidence>
<feature type="transmembrane region" description="Helical" evidence="6">
    <location>
        <begin position="289"/>
        <end position="312"/>
    </location>
</feature>
<proteinExistence type="predicted"/>
<keyword evidence="2 6" id="KW-0812">Transmembrane</keyword>
<feature type="transmembrane region" description="Helical" evidence="6">
    <location>
        <begin position="181"/>
        <end position="201"/>
    </location>
</feature>
<comment type="caution">
    <text evidence="8">The sequence shown here is derived from an EMBL/GenBank/DDBJ whole genome shotgun (WGS) entry which is preliminary data.</text>
</comment>
<dbReference type="AlphaFoldDB" id="A0A8H4IVB3"/>
<dbReference type="GO" id="GO:0022857">
    <property type="term" value="F:transmembrane transporter activity"/>
    <property type="evidence" value="ECO:0007669"/>
    <property type="project" value="InterPro"/>
</dbReference>
<keyword evidence="3 6" id="KW-1133">Transmembrane helix</keyword>
<feature type="transmembrane region" description="Helical" evidence="6">
    <location>
        <begin position="497"/>
        <end position="515"/>
    </location>
</feature>
<dbReference type="PANTHER" id="PTHR23501">
    <property type="entry name" value="MAJOR FACILITATOR SUPERFAMILY"/>
    <property type="match status" value="1"/>
</dbReference>
<gene>
    <name evidence="8" type="ORF">GTA08_BOTSDO04988</name>
</gene>
<protein>
    <submittedName>
        <fullName evidence="8">MFS transporter</fullName>
    </submittedName>
</protein>
<keyword evidence="4 6" id="KW-0472">Membrane</keyword>
<feature type="region of interest" description="Disordered" evidence="5">
    <location>
        <begin position="526"/>
        <end position="549"/>
    </location>
</feature>
<sequence>MAEDMSELQISEPVSSHQKRGRLGLALILLALYLSTFIAALDTTIVTTAIPVIVSELHSATGYTWIGGATVLARASTIPVWAKFSDIWGRKPILLVNIALYAVSSMICALSRNITMLLCGRALQGMAGGALLQLPAVTICDLFSVRRRSLFMGLIQLNFALAAGIGPLLGGTLAEMASWHWIFWINLPVCGLAFFLVLSLLDVHNPRTKLADGIKAVDWIGMAAILGLSLMILLALDFGGVIYPWSSPKVVCLLVFGGVLSIFFAFNEINLANNPLVPLKVFRNRSNAAALAVGFLHSMTFMAGEYFLPLYFQSARQATPIRSGLLVLPLVLSTAMSAMAGGIFTHQTGEYLHPLRLGFFLLSLGTGLYILFKSDTPQPMLIGIEILSGMGSGLCFQPPIIAIQAVVSPEDTATATAAFGFVRNLGTAFSIVIGGVLFQNGMKMRAPSLKAAGLGVDLVEDLSGPEAAANINLVGALKDALQKRAAEDAYAWSLRNLWILYTCIAVVGGIGTLFVRRVVLSNEHTEHRTGIKKESSGQDSPADREARAQ</sequence>
<dbReference type="Gene3D" id="1.20.1720.10">
    <property type="entry name" value="Multidrug resistance protein D"/>
    <property type="match status" value="1"/>
</dbReference>
<feature type="transmembrane region" description="Helical" evidence="6">
    <location>
        <begin position="351"/>
        <end position="372"/>
    </location>
</feature>